<evidence type="ECO:0008006" key="4">
    <source>
        <dbReference type="Google" id="ProtNLM"/>
    </source>
</evidence>
<feature type="region of interest" description="Disordered" evidence="1">
    <location>
        <begin position="274"/>
        <end position="317"/>
    </location>
</feature>
<dbReference type="AlphaFoldDB" id="A0A2V1K2G7"/>
<dbReference type="EMBL" id="QETB01000007">
    <property type="protein sequence ID" value="PWF24418.1"/>
    <property type="molecule type" value="Genomic_DNA"/>
</dbReference>
<comment type="caution">
    <text evidence="2">The sequence shown here is derived from an EMBL/GenBank/DDBJ whole genome shotgun (WGS) entry which is preliminary data.</text>
</comment>
<sequence>MYARGMELESFYAMRDGEATQIDGMPAHLTVVPLGKVRVPSGLLEASDPFVTLGDGTVFEVEPGDYEAYVTLADISLEQDGSHEREAYLSVVLREGILASVGAAASVRGEPETGKYWGVGVDAGTVAFCDHEAVADCMPEETEDAPWYEVVFDSERDDSWFALMDSPDHIRSGVANIVMPLAVEGENVVLSHSGWGDGFYPVLAAKDSEGNTLALHIDLLVVGEPEDDEEDIPLVDGSRLKDDGTVEAPLPFPDELGAGQQVQPDAVARDQAIPGAVPGSALGDVAHDAAAPGPQHEHQQQTECSGISSLGLEEESPAPRKKGFWARLIGFFKRG</sequence>
<reference evidence="3" key="1">
    <citation type="submission" date="2018-05" db="EMBL/GenBank/DDBJ databases">
        <authorList>
            <person name="Li Y."/>
        </authorList>
    </citation>
    <scope>NUCLEOTIDE SEQUENCE [LARGE SCALE GENOMIC DNA]</scope>
    <source>
        <strain evidence="3">sk1b4</strain>
    </source>
</reference>
<protein>
    <recommendedName>
        <fullName evidence="4">DUF4241 domain-containing protein</fullName>
    </recommendedName>
</protein>
<organism evidence="2 3">
    <name type="scientific">Ancrocorticia populi</name>
    <dbReference type="NCBI Taxonomy" id="2175228"/>
    <lineage>
        <taxon>Bacteria</taxon>
        <taxon>Bacillati</taxon>
        <taxon>Actinomycetota</taxon>
        <taxon>Actinomycetes</taxon>
        <taxon>Actinomycetales</taxon>
        <taxon>Actinomycetaceae</taxon>
        <taxon>Ancrocorticia</taxon>
    </lineage>
</organism>
<dbReference type="Pfam" id="PF14025">
    <property type="entry name" value="DUF4241"/>
    <property type="match status" value="1"/>
</dbReference>
<dbReference type="InterPro" id="IPR025335">
    <property type="entry name" value="DUF4241"/>
</dbReference>
<keyword evidence="3" id="KW-1185">Reference proteome</keyword>
<proteinExistence type="predicted"/>
<name>A0A2V1K2G7_9ACTO</name>
<dbReference type="Proteomes" id="UP000245283">
    <property type="component" value="Unassembled WGS sequence"/>
</dbReference>
<evidence type="ECO:0000313" key="3">
    <source>
        <dbReference type="Proteomes" id="UP000245283"/>
    </source>
</evidence>
<gene>
    <name evidence="2" type="ORF">DD236_11410</name>
</gene>
<evidence type="ECO:0000313" key="2">
    <source>
        <dbReference type="EMBL" id="PWF24418.1"/>
    </source>
</evidence>
<accession>A0A2V1K2G7</accession>
<dbReference type="OrthoDB" id="9789980at2"/>
<evidence type="ECO:0000256" key="1">
    <source>
        <dbReference type="SAM" id="MobiDB-lite"/>
    </source>
</evidence>